<keyword evidence="6 20" id="KW-0235">DNA replication</keyword>
<evidence type="ECO:0000256" key="6">
    <source>
        <dbReference type="ARBA" id="ARBA00022705"/>
    </source>
</evidence>
<dbReference type="SUPFAM" id="SSF53098">
    <property type="entry name" value="Ribonuclease H-like"/>
    <property type="match status" value="1"/>
</dbReference>
<dbReference type="Gene3D" id="3.30.420.10">
    <property type="entry name" value="Ribonuclease H-like superfamily/Ribonuclease H"/>
    <property type="match status" value="1"/>
</dbReference>
<evidence type="ECO:0000256" key="10">
    <source>
        <dbReference type="ARBA" id="ARBA00022839"/>
    </source>
</evidence>
<keyword evidence="9 20" id="KW-0378">Hydrolase</keyword>
<evidence type="ECO:0000256" key="5">
    <source>
        <dbReference type="ARBA" id="ARBA00022695"/>
    </source>
</evidence>
<dbReference type="InterPro" id="IPR012337">
    <property type="entry name" value="RNaseH-like_sf"/>
</dbReference>
<name>A0A839SNL7_9PROT</name>
<comment type="cofactor">
    <cofactor evidence="1 20">
        <name>Mn(2+)</name>
        <dbReference type="ChEBI" id="CHEBI:29035"/>
    </cofactor>
</comment>
<evidence type="ECO:0000256" key="2">
    <source>
        <dbReference type="ARBA" id="ARBA00012417"/>
    </source>
</evidence>
<dbReference type="GO" id="GO:0003677">
    <property type="term" value="F:DNA binding"/>
    <property type="evidence" value="ECO:0007669"/>
    <property type="project" value="InterPro"/>
</dbReference>
<dbReference type="InterPro" id="IPR006309">
    <property type="entry name" value="DnaQ_proteo"/>
</dbReference>
<gene>
    <name evidence="20" type="primary">dnaQ</name>
    <name evidence="23" type="ORF">FHR98_000307</name>
</gene>
<organism evidence="23 24">
    <name type="scientific">Limibacillus halophilus</name>
    <dbReference type="NCBI Taxonomy" id="1579333"/>
    <lineage>
        <taxon>Bacteria</taxon>
        <taxon>Pseudomonadati</taxon>
        <taxon>Pseudomonadota</taxon>
        <taxon>Alphaproteobacteria</taxon>
        <taxon>Rhodospirillales</taxon>
        <taxon>Rhodovibrionaceae</taxon>
        <taxon>Limibacillus</taxon>
    </lineage>
</organism>
<protein>
    <recommendedName>
        <fullName evidence="3 20">DNA polymerase III subunit epsilon</fullName>
        <ecNumber evidence="2 20">2.7.7.7</ecNumber>
    </recommendedName>
</protein>
<dbReference type="NCBIfam" id="TIGR01406">
    <property type="entry name" value="dnaQ_proteo"/>
    <property type="match status" value="1"/>
</dbReference>
<keyword evidence="7 20" id="KW-0540">Nuclease</keyword>
<feature type="binding site" evidence="18">
    <location>
        <position position="7"/>
    </location>
    <ligand>
        <name>substrate</name>
    </ligand>
</feature>
<dbReference type="EC" id="2.7.7.7" evidence="2 20"/>
<keyword evidence="10 20" id="KW-0269">Exonuclease</keyword>
<evidence type="ECO:0000256" key="15">
    <source>
        <dbReference type="ARBA" id="ARBA00026073"/>
    </source>
</evidence>
<reference evidence="23 24" key="1">
    <citation type="submission" date="2020-08" db="EMBL/GenBank/DDBJ databases">
        <title>Genomic Encyclopedia of Type Strains, Phase III (KMG-III): the genomes of soil and plant-associated and newly described type strains.</title>
        <authorList>
            <person name="Whitman W."/>
        </authorList>
    </citation>
    <scope>NUCLEOTIDE SEQUENCE [LARGE SCALE GENOMIC DNA]</scope>
    <source>
        <strain evidence="23 24">CECT 8803</strain>
    </source>
</reference>
<dbReference type="GO" id="GO:0046872">
    <property type="term" value="F:metal ion binding"/>
    <property type="evidence" value="ECO:0007669"/>
    <property type="project" value="UniProtKB-KW"/>
</dbReference>
<evidence type="ECO:0000256" key="16">
    <source>
        <dbReference type="ARBA" id="ARBA00049244"/>
    </source>
</evidence>
<proteinExistence type="predicted"/>
<accession>A0A839SNL7</accession>
<evidence type="ECO:0000256" key="8">
    <source>
        <dbReference type="ARBA" id="ARBA00022723"/>
    </source>
</evidence>
<feature type="domain" description="Exonuclease" evidence="22">
    <location>
        <begin position="2"/>
        <end position="172"/>
    </location>
</feature>
<comment type="function">
    <text evidence="14 20">DNA polymerase III is a complex, multichain enzyme responsible for most of the replicative synthesis in bacteria. The epsilon subunit contain the editing function and is a proofreading 3'-5' exonuclease.</text>
</comment>
<dbReference type="FunFam" id="3.30.420.10:FF:000012">
    <property type="entry name" value="DNA polymerase III subunit epsilon"/>
    <property type="match status" value="1"/>
</dbReference>
<evidence type="ECO:0000256" key="13">
    <source>
        <dbReference type="ARBA" id="ARBA00023211"/>
    </source>
</evidence>
<dbReference type="GO" id="GO:0005829">
    <property type="term" value="C:cytosol"/>
    <property type="evidence" value="ECO:0007669"/>
    <property type="project" value="TreeGrafter"/>
</dbReference>
<keyword evidence="12 20" id="KW-0239">DNA-directed DNA polymerase</keyword>
<evidence type="ECO:0000313" key="24">
    <source>
        <dbReference type="Proteomes" id="UP000581135"/>
    </source>
</evidence>
<feature type="binding site" evidence="18">
    <location>
        <position position="9"/>
    </location>
    <ligand>
        <name>substrate</name>
    </ligand>
</feature>
<evidence type="ECO:0000256" key="3">
    <source>
        <dbReference type="ARBA" id="ARBA00020352"/>
    </source>
</evidence>
<comment type="caution">
    <text evidence="23">The sequence shown here is derived from an EMBL/GenBank/DDBJ whole genome shotgun (WGS) entry which is preliminary data.</text>
</comment>
<dbReference type="GO" id="GO:0008408">
    <property type="term" value="F:3'-5' exonuclease activity"/>
    <property type="evidence" value="ECO:0007669"/>
    <property type="project" value="TreeGrafter"/>
</dbReference>
<dbReference type="PANTHER" id="PTHR30231:SF41">
    <property type="entry name" value="DNA POLYMERASE III SUBUNIT EPSILON"/>
    <property type="match status" value="1"/>
</dbReference>
<evidence type="ECO:0000256" key="9">
    <source>
        <dbReference type="ARBA" id="ARBA00022801"/>
    </source>
</evidence>
<feature type="active site" description="Proton acceptor" evidence="17">
    <location>
        <position position="150"/>
    </location>
</feature>
<dbReference type="NCBIfam" id="NF004316">
    <property type="entry name" value="PRK05711.1"/>
    <property type="match status" value="1"/>
</dbReference>
<dbReference type="NCBIfam" id="TIGR00573">
    <property type="entry name" value="dnaq"/>
    <property type="match status" value="1"/>
</dbReference>
<dbReference type="GO" id="GO:0045004">
    <property type="term" value="P:DNA replication proofreading"/>
    <property type="evidence" value="ECO:0007669"/>
    <property type="project" value="TreeGrafter"/>
</dbReference>
<dbReference type="EMBL" id="JACHXA010000001">
    <property type="protein sequence ID" value="MBB3064042.1"/>
    <property type="molecule type" value="Genomic_DNA"/>
</dbReference>
<evidence type="ECO:0000256" key="1">
    <source>
        <dbReference type="ARBA" id="ARBA00001936"/>
    </source>
</evidence>
<evidence type="ECO:0000256" key="14">
    <source>
        <dbReference type="ARBA" id="ARBA00025483"/>
    </source>
</evidence>
<dbReference type="GO" id="GO:0003887">
    <property type="term" value="F:DNA-directed DNA polymerase activity"/>
    <property type="evidence" value="ECO:0007669"/>
    <property type="project" value="UniProtKB-KW"/>
</dbReference>
<keyword evidence="13 19" id="KW-0464">Manganese</keyword>
<feature type="binding site" evidence="18">
    <location>
        <position position="52"/>
    </location>
    <ligand>
        <name>substrate</name>
    </ligand>
</feature>
<keyword evidence="4 20" id="KW-0808">Transferase</keyword>
<dbReference type="InterPro" id="IPR036397">
    <property type="entry name" value="RNaseH_sf"/>
</dbReference>
<sequence length="225" mass="25710">MREIVLDTETTGFDPTEGHRIVEIACLELVNHVQTGRHWRRFINPERDMPAEAFAVHGLSEEFLRQHPKFAEVAQEFLDFIEDDKLVIHNAEFDMRFINAELALLERPPLPSTQAIDTLQIARKRFPGAPANLDALCRRFGIDNSHRTHHGALLDCQLLAEVYLELRGGQQQGLALASVSTVSSEVQNAEERRFREPRHHAATQAERDAHAQMLEKLKDPLWAKK</sequence>
<dbReference type="InterPro" id="IPR013838">
    <property type="entry name" value="Beta-tubulin_BS"/>
</dbReference>
<dbReference type="CDD" id="cd06131">
    <property type="entry name" value="DNA_pol_III_epsilon_Ecoli_like"/>
    <property type="match status" value="1"/>
</dbReference>
<evidence type="ECO:0000256" key="17">
    <source>
        <dbReference type="PIRSR" id="PIRSR606309-1"/>
    </source>
</evidence>
<dbReference type="PANTHER" id="PTHR30231">
    <property type="entry name" value="DNA POLYMERASE III SUBUNIT EPSILON"/>
    <property type="match status" value="1"/>
</dbReference>
<evidence type="ECO:0000256" key="20">
    <source>
        <dbReference type="RuleBase" id="RU364087"/>
    </source>
</evidence>
<keyword evidence="11 19" id="KW-0460">Magnesium</keyword>
<dbReference type="SMART" id="SM00479">
    <property type="entry name" value="EXOIII"/>
    <property type="match status" value="1"/>
</dbReference>
<evidence type="ECO:0000313" key="23">
    <source>
        <dbReference type="EMBL" id="MBB3064042.1"/>
    </source>
</evidence>
<keyword evidence="24" id="KW-1185">Reference proteome</keyword>
<keyword evidence="8 19" id="KW-0479">Metal-binding</keyword>
<feature type="binding site" evidence="18">
    <location>
        <position position="155"/>
    </location>
    <ligand>
        <name>substrate</name>
    </ligand>
</feature>
<feature type="region of interest" description="Disordered" evidence="21">
    <location>
        <begin position="187"/>
        <end position="208"/>
    </location>
</feature>
<dbReference type="PROSITE" id="PS00228">
    <property type="entry name" value="TUBULIN_B_AUTOREG"/>
    <property type="match status" value="1"/>
</dbReference>
<evidence type="ECO:0000256" key="12">
    <source>
        <dbReference type="ARBA" id="ARBA00022932"/>
    </source>
</evidence>
<dbReference type="InterPro" id="IPR006054">
    <property type="entry name" value="DnaQ"/>
</dbReference>
<dbReference type="AlphaFoldDB" id="A0A839SNL7"/>
<dbReference type="InterPro" id="IPR013520">
    <property type="entry name" value="Ribonucl_H"/>
</dbReference>
<comment type="cofactor">
    <cofactor evidence="19">
        <name>Mg(2+)</name>
        <dbReference type="ChEBI" id="CHEBI:18420"/>
    </cofactor>
    <cofactor evidence="19">
        <name>Mn(2+)</name>
        <dbReference type="ChEBI" id="CHEBI:29035"/>
    </cofactor>
    <text evidence="19">Binds 2 divalent metal cations. Magnesium or manganese.</text>
</comment>
<evidence type="ECO:0000256" key="4">
    <source>
        <dbReference type="ARBA" id="ARBA00022679"/>
    </source>
</evidence>
<dbReference type="Proteomes" id="UP000581135">
    <property type="component" value="Unassembled WGS sequence"/>
</dbReference>
<feature type="binding site" evidence="19">
    <location>
        <position position="155"/>
    </location>
    <ligand>
        <name>a divalent metal cation</name>
        <dbReference type="ChEBI" id="CHEBI:60240"/>
        <label>1</label>
        <note>catalytic</note>
    </ligand>
</feature>
<evidence type="ECO:0000259" key="22">
    <source>
        <dbReference type="SMART" id="SM00479"/>
    </source>
</evidence>
<feature type="binding site" evidence="18">
    <location>
        <position position="57"/>
    </location>
    <ligand>
        <name>substrate</name>
    </ligand>
</feature>
<comment type="catalytic activity">
    <reaction evidence="16 20">
        <text>DNA(n) + a 2'-deoxyribonucleoside 5'-triphosphate = DNA(n+1) + diphosphate</text>
        <dbReference type="Rhea" id="RHEA:22508"/>
        <dbReference type="Rhea" id="RHEA-COMP:17339"/>
        <dbReference type="Rhea" id="RHEA-COMP:17340"/>
        <dbReference type="ChEBI" id="CHEBI:33019"/>
        <dbReference type="ChEBI" id="CHEBI:61560"/>
        <dbReference type="ChEBI" id="CHEBI:173112"/>
        <dbReference type="EC" id="2.7.7.7"/>
    </reaction>
</comment>
<evidence type="ECO:0000256" key="19">
    <source>
        <dbReference type="PIRSR" id="PIRSR606309-3"/>
    </source>
</evidence>
<dbReference type="Pfam" id="PF00929">
    <property type="entry name" value="RNase_T"/>
    <property type="match status" value="1"/>
</dbReference>
<dbReference type="RefSeq" id="WP_183414860.1">
    <property type="nucleotide sequence ID" value="NZ_JACHXA010000001.1"/>
</dbReference>
<comment type="subunit">
    <text evidence="15 20">DNA polymerase III contains a core (composed of alpha, epsilon and theta chains) that associates with a tau subunit. This core dimerizes to form the POLIII' complex. PolIII' associates with the gamma complex (composed of gamma, delta, delta', psi and chi chains) and with the beta chain to form the complete DNA polymerase III complex.</text>
</comment>
<evidence type="ECO:0000256" key="18">
    <source>
        <dbReference type="PIRSR" id="PIRSR606309-2"/>
    </source>
</evidence>
<keyword evidence="5 20" id="KW-0548">Nucleotidyltransferase</keyword>
<feature type="binding site" evidence="19">
    <location>
        <position position="7"/>
    </location>
    <ligand>
        <name>a divalent metal cation</name>
        <dbReference type="ChEBI" id="CHEBI:60240"/>
        <label>1</label>
        <note>catalytic</note>
    </ligand>
</feature>
<feature type="binding site" evidence="19">
    <location>
        <position position="9"/>
    </location>
    <ligand>
        <name>a divalent metal cation</name>
        <dbReference type="ChEBI" id="CHEBI:60240"/>
        <label>1</label>
        <note>catalytic</note>
    </ligand>
</feature>
<evidence type="ECO:0000256" key="7">
    <source>
        <dbReference type="ARBA" id="ARBA00022722"/>
    </source>
</evidence>
<evidence type="ECO:0000256" key="21">
    <source>
        <dbReference type="SAM" id="MobiDB-lite"/>
    </source>
</evidence>
<evidence type="ECO:0000256" key="11">
    <source>
        <dbReference type="ARBA" id="ARBA00022842"/>
    </source>
</evidence>